<evidence type="ECO:0000313" key="2">
    <source>
        <dbReference type="Proteomes" id="UP000294321"/>
    </source>
</evidence>
<protein>
    <submittedName>
        <fullName evidence="1">Uncharacterized protein</fullName>
    </submittedName>
</protein>
<sequence>MKLTQKKLQKIMDRYYENSDNIRVQSIDSGDLKGQAFSILSPYMDTMKAGIALTLYYNQKQNDYLLSDDGYSVGSVLPNGFKNDPRLKDYLESSVKFHHVTFNPKSQAIQVSFKDIKKVTQAYHYLIQTIVDFLGAFSYSHMQSPKESIPSITSNYWRALTDNLDAHPEDVDKSLFDSIKAGRDNAINILDNTEKLIKMRATIAYVRSLREQVRTANEILVSISHNKYVPRKFMVNAKEIAKRLDDDVTKYSKRAQIDGPTQSDQNK</sequence>
<accession>A0A4P6ZLE7</accession>
<name>A0A4P6ZLE7_9LACO</name>
<organism evidence="1 2">
    <name type="scientific">Acetilactobacillus jinshanensis</name>
    <dbReference type="NCBI Taxonomy" id="1720083"/>
    <lineage>
        <taxon>Bacteria</taxon>
        <taxon>Bacillati</taxon>
        <taxon>Bacillota</taxon>
        <taxon>Bacilli</taxon>
        <taxon>Lactobacillales</taxon>
        <taxon>Lactobacillaceae</taxon>
        <taxon>Acetilactobacillus</taxon>
    </lineage>
</organism>
<reference evidence="2" key="1">
    <citation type="submission" date="2018-12" db="EMBL/GenBank/DDBJ databases">
        <title>A new species of lactobacillus.</title>
        <authorList>
            <person name="Jian Y."/>
            <person name="Xin L."/>
            <person name="Hong Z.J."/>
            <person name="Ming L.Z."/>
            <person name="Hong X.Z."/>
        </authorList>
    </citation>
    <scope>NUCLEOTIDE SEQUENCE [LARGE SCALE GENOMIC DNA]</scope>
    <source>
        <strain evidence="2">HSLZ-75</strain>
    </source>
</reference>
<evidence type="ECO:0000313" key="1">
    <source>
        <dbReference type="EMBL" id="QBP18232.1"/>
    </source>
</evidence>
<gene>
    <name evidence="1" type="ORF">ELX58_03580</name>
</gene>
<dbReference type="EMBL" id="CP034726">
    <property type="protein sequence ID" value="QBP18232.1"/>
    <property type="molecule type" value="Genomic_DNA"/>
</dbReference>
<dbReference type="KEGG" id="lji:ELX58_03580"/>
<dbReference type="Proteomes" id="UP000294321">
    <property type="component" value="Chromosome"/>
</dbReference>
<proteinExistence type="predicted"/>
<dbReference type="RefSeq" id="WP_133441793.1">
    <property type="nucleotide sequence ID" value="NZ_CP034726.1"/>
</dbReference>
<dbReference type="AlphaFoldDB" id="A0A4P6ZLE7"/>
<keyword evidence="2" id="KW-1185">Reference proteome</keyword>